<dbReference type="InterPro" id="IPR032460">
    <property type="entry name" value="Symplekin/Pta1_N"/>
</dbReference>
<dbReference type="InterPro" id="IPR011989">
    <property type="entry name" value="ARM-like"/>
</dbReference>
<dbReference type="OrthoDB" id="331600at2759"/>
<dbReference type="Pfam" id="PF12295">
    <property type="entry name" value="Symplekin_C"/>
    <property type="match status" value="1"/>
</dbReference>
<organism evidence="7">
    <name type="scientific">Melanaphis sacchari</name>
    <dbReference type="NCBI Taxonomy" id="742174"/>
    <lineage>
        <taxon>Eukaryota</taxon>
        <taxon>Metazoa</taxon>
        <taxon>Ecdysozoa</taxon>
        <taxon>Arthropoda</taxon>
        <taxon>Hexapoda</taxon>
        <taxon>Insecta</taxon>
        <taxon>Pterygota</taxon>
        <taxon>Neoptera</taxon>
        <taxon>Paraneoptera</taxon>
        <taxon>Hemiptera</taxon>
        <taxon>Sternorrhyncha</taxon>
        <taxon>Aphidomorpha</taxon>
        <taxon>Aphidoidea</taxon>
        <taxon>Aphididae</taxon>
        <taxon>Aphidini</taxon>
        <taxon>Melanaphis</taxon>
    </lineage>
</organism>
<dbReference type="Pfam" id="PF11935">
    <property type="entry name" value="SYMPK_PTA1_N"/>
    <property type="match status" value="1"/>
</dbReference>
<dbReference type="GO" id="GO:0006397">
    <property type="term" value="P:mRNA processing"/>
    <property type="evidence" value="ECO:0007669"/>
    <property type="project" value="UniProtKB-KW"/>
</dbReference>
<reference evidence="7" key="1">
    <citation type="submission" date="2017-10" db="EMBL/GenBank/DDBJ databases">
        <title>Transcriptome Assembly of Sugarcane Aphid Adults.</title>
        <authorList>
            <person name="Scully E.D."/>
            <person name="Palmer N.A."/>
            <person name="Geib S.M."/>
            <person name="Sarath G."/>
            <person name="Sattler S.E."/>
        </authorList>
    </citation>
    <scope>NUCLEOTIDE SEQUENCE</scope>
    <source>
        <tissue evidence="7">Whole body</tissue>
    </source>
</reference>
<keyword evidence="2" id="KW-0507">mRNA processing</keyword>
<feature type="domain" description="Symplekin/Pta1 N-terminal" evidence="5">
    <location>
        <begin position="102"/>
        <end position="322"/>
    </location>
</feature>
<dbReference type="SUPFAM" id="SSF48371">
    <property type="entry name" value="ARM repeat"/>
    <property type="match status" value="1"/>
</dbReference>
<protein>
    <submittedName>
        <fullName evidence="7">Symplekin</fullName>
    </submittedName>
</protein>
<dbReference type="InterPro" id="IPR016024">
    <property type="entry name" value="ARM-type_fold"/>
</dbReference>
<dbReference type="EMBL" id="GFXV01001637">
    <property type="protein sequence ID" value="MBW13442.1"/>
    <property type="molecule type" value="Transcribed_RNA"/>
</dbReference>
<dbReference type="PANTHER" id="PTHR15245">
    <property type="entry name" value="SYMPLEKIN-RELATED"/>
    <property type="match status" value="1"/>
</dbReference>
<feature type="region of interest" description="Disordered" evidence="4">
    <location>
        <begin position="1056"/>
        <end position="1089"/>
    </location>
</feature>
<feature type="compositionally biased region" description="Basic and acidic residues" evidence="4">
    <location>
        <begin position="1070"/>
        <end position="1079"/>
    </location>
</feature>
<feature type="compositionally biased region" description="Acidic residues" evidence="4">
    <location>
        <begin position="1080"/>
        <end position="1089"/>
    </location>
</feature>
<dbReference type="InterPro" id="IPR021850">
    <property type="entry name" value="Symplekin/Pta1"/>
</dbReference>
<proteinExistence type="predicted"/>
<dbReference type="InterPro" id="IPR022075">
    <property type="entry name" value="Symplekin_C"/>
</dbReference>
<feature type="domain" description="Symplekin C-terminal" evidence="6">
    <location>
        <begin position="819"/>
        <end position="995"/>
    </location>
</feature>
<comment type="subcellular location">
    <subcellularLocation>
        <location evidence="1">Nucleus</location>
    </subcellularLocation>
</comment>
<evidence type="ECO:0000256" key="1">
    <source>
        <dbReference type="ARBA" id="ARBA00004123"/>
    </source>
</evidence>
<evidence type="ECO:0000259" key="6">
    <source>
        <dbReference type="Pfam" id="PF12295"/>
    </source>
</evidence>
<dbReference type="PANTHER" id="PTHR15245:SF20">
    <property type="entry name" value="SYMPLEKIN"/>
    <property type="match status" value="1"/>
</dbReference>
<keyword evidence="3" id="KW-0539">Nucleus</keyword>
<sequence>MRVERSQSPTEQVTSILNEAAVAPDENIKLDLLLKSKEVLLYQEPKFLPQFINDVIAYQNDHSSTIRKFVVAFIEECCNKEKSNVCVTLPNLLMLLKDRSLVVQKRVVQAASNIYRAGLQWISMTDLPSSDLSTVWQDLTNLKSHVINMIDNDNEGIRTQVIKFMETVILVQTYKGEGGVDRENDVSLEDIPLTLKVTRRRRLEDEAKVVFDLLSRFCQSGNVGCANLMTCMGSLTLIAKFRVSFIEKVLITLETLSKNIPSSLTPSQSISVQKNLKLQLLSLLRLPASIEHQQIIGRLLLDIGASNQEIMKALQVLSKNEDSKKLLRSLKRKNDDKDDKKPDKDEIPEKKRCTEGTPPDQHVSSVKAWVLEKLSPETITNLIMTFMPKLPSKMPSAFVTNYTPIAAAGTDSHIKHVAKLLATLICGSDIVIPDLKYITQNDDESLEGVKEDIIKMEEEDILLAQPAELNMNNCQIDPIEAEELAIDALLRVLDTSKIILSKQFKEVHIKAITKVAVMCSDDFRNTILDYINLDMPKNMNLCLSWLYEEYSVNQGFIKLPTAFRNTLTSEQNYNTVLCALIRGALNIVDLKEKEDAITTFYFESPLITDDAVDILKEICGDHAFGLFILNELVTKRPPRQLVYLNALLFFTSHKNDKLREIALNFISKLYKNKDLKNIIEEYATFYLGFLRLQLPPDVLFGQETGRLVKSEVWDEDSTTACLYLYFMLMADNYELIHELAAVFSNSQGEVKRSIIKLLPHPIQNMPMNSAEMFRLLEEIPKGSEAMITRVLHTITEKEIPSPELVSRVKKLYENQIVEVRFLVPIISGLDKKYILNALPQLIKLNPNVVKEVFNRILGINYSNSNPPVSPAELLIALHTMDSDPNDLKYIIKATSLCFAEKSIFTQEILAIVMQNLMDVNPLPTLLMRTVIQSLTTYPRLIAFIMNILQRLILKKVWHQKTQWEGFIKCCQKTKPNSFQVLLQLPPEQLEDVLFQCPEMRKSLLDHVLSFTEVQRLHIRQAIMDVIFGKKMEVPMYQNLKVKCEPVSNTNNQHVIMSNQEKQSPENISNLKEDELRPPGDCDEDSINGI</sequence>
<name>A0A2H8TIB9_9HEMI</name>
<feature type="compositionally biased region" description="Basic and acidic residues" evidence="4">
    <location>
        <begin position="332"/>
        <end position="354"/>
    </location>
</feature>
<dbReference type="AlphaFoldDB" id="A0A2H8TIB9"/>
<evidence type="ECO:0000256" key="4">
    <source>
        <dbReference type="SAM" id="MobiDB-lite"/>
    </source>
</evidence>
<feature type="region of interest" description="Disordered" evidence="4">
    <location>
        <begin position="329"/>
        <end position="361"/>
    </location>
</feature>
<evidence type="ECO:0000256" key="2">
    <source>
        <dbReference type="ARBA" id="ARBA00022664"/>
    </source>
</evidence>
<evidence type="ECO:0000256" key="3">
    <source>
        <dbReference type="ARBA" id="ARBA00023242"/>
    </source>
</evidence>
<dbReference type="Gene3D" id="1.25.10.10">
    <property type="entry name" value="Leucine-rich Repeat Variant"/>
    <property type="match status" value="1"/>
</dbReference>
<feature type="compositionally biased region" description="Polar residues" evidence="4">
    <location>
        <begin position="1056"/>
        <end position="1069"/>
    </location>
</feature>
<dbReference type="GO" id="GO:0005847">
    <property type="term" value="C:mRNA cleavage and polyadenylation specificity factor complex"/>
    <property type="evidence" value="ECO:0007669"/>
    <property type="project" value="TreeGrafter"/>
</dbReference>
<evidence type="ECO:0000259" key="5">
    <source>
        <dbReference type="Pfam" id="PF11935"/>
    </source>
</evidence>
<accession>A0A2H8TIB9</accession>
<gene>
    <name evidence="7" type="primary">Sympk_3</name>
</gene>
<evidence type="ECO:0000313" key="7">
    <source>
        <dbReference type="EMBL" id="MBW13442.1"/>
    </source>
</evidence>